<organism evidence="1 2">
    <name type="scientific">Cryptosporangium japonicum</name>
    <dbReference type="NCBI Taxonomy" id="80872"/>
    <lineage>
        <taxon>Bacteria</taxon>
        <taxon>Bacillati</taxon>
        <taxon>Actinomycetota</taxon>
        <taxon>Actinomycetes</taxon>
        <taxon>Cryptosporangiales</taxon>
        <taxon>Cryptosporangiaceae</taxon>
        <taxon>Cryptosporangium</taxon>
    </lineage>
</organism>
<accession>A0ABN0TR57</accession>
<evidence type="ECO:0000313" key="2">
    <source>
        <dbReference type="Proteomes" id="UP001500967"/>
    </source>
</evidence>
<proteinExistence type="predicted"/>
<reference evidence="1 2" key="1">
    <citation type="journal article" date="2019" name="Int. J. Syst. Evol. Microbiol.">
        <title>The Global Catalogue of Microorganisms (GCM) 10K type strain sequencing project: providing services to taxonomists for standard genome sequencing and annotation.</title>
        <authorList>
            <consortium name="The Broad Institute Genomics Platform"/>
            <consortium name="The Broad Institute Genome Sequencing Center for Infectious Disease"/>
            <person name="Wu L."/>
            <person name="Ma J."/>
        </authorList>
    </citation>
    <scope>NUCLEOTIDE SEQUENCE [LARGE SCALE GENOMIC DNA]</scope>
    <source>
        <strain evidence="1 2">JCM 10425</strain>
    </source>
</reference>
<evidence type="ECO:0000313" key="1">
    <source>
        <dbReference type="EMBL" id="GAA0227706.1"/>
    </source>
</evidence>
<comment type="caution">
    <text evidence="1">The sequence shown here is derived from an EMBL/GenBank/DDBJ whole genome shotgun (WGS) entry which is preliminary data.</text>
</comment>
<sequence>MSNTLESLDELLRQHEIRQALTARAAYSLLRITAAVPPETRTVMGAADAGQRASAWLAGSSTNPGRWTSRTVLADELAELDSLLVDLRGHLVVVLDWLAVHLGSQVGRPGHQQTIRVPRTLLAECSTLVDDLTVLTPAAAA</sequence>
<keyword evidence="2" id="KW-1185">Reference proteome</keyword>
<gene>
    <name evidence="1" type="ORF">GCM10009539_11420</name>
</gene>
<dbReference type="RefSeq" id="WP_344647667.1">
    <property type="nucleotide sequence ID" value="NZ_BAAAGX010000006.1"/>
</dbReference>
<dbReference type="EMBL" id="BAAAGX010000006">
    <property type="protein sequence ID" value="GAA0227706.1"/>
    <property type="molecule type" value="Genomic_DNA"/>
</dbReference>
<name>A0ABN0TR57_9ACTN</name>
<dbReference type="Proteomes" id="UP001500967">
    <property type="component" value="Unassembled WGS sequence"/>
</dbReference>
<protein>
    <submittedName>
        <fullName evidence="1">Uncharacterized protein</fullName>
    </submittedName>
</protein>